<evidence type="ECO:0000313" key="14">
    <source>
        <dbReference type="Proteomes" id="UP000010552"/>
    </source>
</evidence>
<dbReference type="InterPro" id="IPR013087">
    <property type="entry name" value="Znf_C2H2_type"/>
</dbReference>
<feature type="domain" description="C2H2-type" evidence="11">
    <location>
        <begin position="504"/>
        <end position="531"/>
    </location>
</feature>
<dbReference type="Gene3D" id="6.10.140.140">
    <property type="match status" value="1"/>
</dbReference>
<dbReference type="Pfam" id="PF00096">
    <property type="entry name" value="zf-C2H2"/>
    <property type="match status" value="7"/>
</dbReference>
<keyword evidence="5 9" id="KW-0863">Zinc-finger</keyword>
<comment type="similarity">
    <text evidence="2">Belongs to the krueppel C2H2-type zinc-finger protein family.</text>
</comment>
<feature type="domain" description="C2H2-type" evidence="11">
    <location>
        <begin position="532"/>
        <end position="559"/>
    </location>
</feature>
<evidence type="ECO:0000256" key="9">
    <source>
        <dbReference type="PROSITE-ProRule" id="PRU00042"/>
    </source>
</evidence>
<evidence type="ECO:0000256" key="5">
    <source>
        <dbReference type="ARBA" id="ARBA00022771"/>
    </source>
</evidence>
<feature type="compositionally biased region" description="Basic and acidic residues" evidence="10">
    <location>
        <begin position="217"/>
        <end position="234"/>
    </location>
</feature>
<dbReference type="eggNOG" id="KOG1721">
    <property type="taxonomic scope" value="Eukaryota"/>
</dbReference>
<sequence>MGLEEDCHIHRLRSENHQFDNKWANDFPSDLCAVRTAGPGSVCTCDRKPQTRTCKVPAQSDFQALPPAPCDSPVPPSLSTSIDESVTFQDVAVGFSPEEWALLDHSQRKLYREVMLETRRNLASVEASKDQRPDTVIEDGTSSPAQSSRDSSLSLWTGCSLFQPAVSFHLEQGAAMMMRAKGIPQASCPDRETRLEIQGSVYKEVVLEEEPLGGTKLPREDWGRGQRKEKHEDSQRLLSQMAYLQGKAFAHEKATAWHEFGKNCIPSSGLVSSQGNCAMGKHFYDCDLDVESLVANPFLNHRQVGHIDQRPRESSECAEDLSQNSSLIQSRITQSSAYADSGRSFNRNMALMIHNKIDTLEKPYECPQCGKVFNRRHSLSEHRRTHTGDRPYECRDCGRAFTHSSTLTRHLRTHTGEKPYACGECGKAFNRISSLTQHQRIHTGEKPYKCKDCGKSFCQSSYLILHQRTHTGEKPYECDECGKAFSDRSSLNQHERTHTGENPYECDRCGRAFSQRSSLVRHERTHTGEKPYGCRECGKAFSQTSSLIAHQKTHTGPKTYKIVDCGKAFYQSSHFIAF</sequence>
<dbReference type="CDD" id="cd07765">
    <property type="entry name" value="KRAB_A-box"/>
    <property type="match status" value="1"/>
</dbReference>
<keyword evidence="6" id="KW-0862">Zinc</keyword>
<dbReference type="SUPFAM" id="SSF57667">
    <property type="entry name" value="beta-beta-alpha zinc fingers"/>
    <property type="match status" value="5"/>
</dbReference>
<evidence type="ECO:0000313" key="13">
    <source>
        <dbReference type="EMBL" id="ELK19355.1"/>
    </source>
</evidence>
<reference evidence="14" key="1">
    <citation type="journal article" date="2013" name="Science">
        <title>Comparative analysis of bat genomes provides insight into the evolution of flight and immunity.</title>
        <authorList>
            <person name="Zhang G."/>
            <person name="Cowled C."/>
            <person name="Shi Z."/>
            <person name="Huang Z."/>
            <person name="Bishop-Lilly K.A."/>
            <person name="Fang X."/>
            <person name="Wynne J.W."/>
            <person name="Xiong Z."/>
            <person name="Baker M.L."/>
            <person name="Zhao W."/>
            <person name="Tachedjian M."/>
            <person name="Zhu Y."/>
            <person name="Zhou P."/>
            <person name="Jiang X."/>
            <person name="Ng J."/>
            <person name="Yang L."/>
            <person name="Wu L."/>
            <person name="Xiao J."/>
            <person name="Feng Y."/>
            <person name="Chen Y."/>
            <person name="Sun X."/>
            <person name="Zhang Y."/>
            <person name="Marsh G.A."/>
            <person name="Crameri G."/>
            <person name="Broder C.C."/>
            <person name="Frey K.G."/>
            <person name="Wang L.F."/>
            <person name="Wang J."/>
        </authorList>
    </citation>
    <scope>NUCLEOTIDE SEQUENCE [LARGE SCALE GENOMIC DNA]</scope>
</reference>
<dbReference type="Pfam" id="PF01352">
    <property type="entry name" value="KRAB"/>
    <property type="match status" value="1"/>
</dbReference>
<dbReference type="PANTHER" id="PTHR23235">
    <property type="entry name" value="KRUEPPEL-LIKE TRANSCRIPTION FACTOR"/>
    <property type="match status" value="1"/>
</dbReference>
<gene>
    <name evidence="13" type="ORF">PAL_GLEAN10006002</name>
</gene>
<dbReference type="GO" id="GO:0000978">
    <property type="term" value="F:RNA polymerase II cis-regulatory region sequence-specific DNA binding"/>
    <property type="evidence" value="ECO:0007669"/>
    <property type="project" value="TreeGrafter"/>
</dbReference>
<dbReference type="PROSITE" id="PS50805">
    <property type="entry name" value="KRAB"/>
    <property type="match status" value="1"/>
</dbReference>
<keyword evidence="7" id="KW-0238">DNA-binding</keyword>
<dbReference type="InterPro" id="IPR036236">
    <property type="entry name" value="Znf_C2H2_sf"/>
</dbReference>
<feature type="compositionally biased region" description="Polar residues" evidence="10">
    <location>
        <begin position="140"/>
        <end position="150"/>
    </location>
</feature>
<comment type="subcellular location">
    <subcellularLocation>
        <location evidence="1">Nucleus</location>
    </subcellularLocation>
</comment>
<name>L5L7F9_PTEAL</name>
<dbReference type="GO" id="GO:0008270">
    <property type="term" value="F:zinc ion binding"/>
    <property type="evidence" value="ECO:0007669"/>
    <property type="project" value="UniProtKB-KW"/>
</dbReference>
<dbReference type="FunFam" id="3.30.160.60:FF:000953">
    <property type="entry name" value="Zinc finger protein 691"/>
    <property type="match status" value="1"/>
</dbReference>
<feature type="domain" description="C2H2-type" evidence="11">
    <location>
        <begin position="476"/>
        <end position="503"/>
    </location>
</feature>
<feature type="domain" description="C2H2-type" evidence="11">
    <location>
        <begin position="392"/>
        <end position="419"/>
    </location>
</feature>
<dbReference type="GO" id="GO:0000981">
    <property type="term" value="F:DNA-binding transcription factor activity, RNA polymerase II-specific"/>
    <property type="evidence" value="ECO:0007669"/>
    <property type="project" value="TreeGrafter"/>
</dbReference>
<feature type="domain" description="C2H2-type" evidence="11">
    <location>
        <begin position="364"/>
        <end position="391"/>
    </location>
</feature>
<dbReference type="AlphaFoldDB" id="L5L7F9"/>
<evidence type="ECO:0000256" key="6">
    <source>
        <dbReference type="ARBA" id="ARBA00022833"/>
    </source>
</evidence>
<dbReference type="FunFam" id="3.30.160.60:FF:002254">
    <property type="entry name" value="Zinc finger protein 540"/>
    <property type="match status" value="2"/>
</dbReference>
<feature type="region of interest" description="Disordered" evidence="10">
    <location>
        <begin position="214"/>
        <end position="234"/>
    </location>
</feature>
<dbReference type="SMART" id="SM00349">
    <property type="entry name" value="KRAB"/>
    <property type="match status" value="1"/>
</dbReference>
<evidence type="ECO:0000256" key="10">
    <source>
        <dbReference type="SAM" id="MobiDB-lite"/>
    </source>
</evidence>
<organism evidence="13 14">
    <name type="scientific">Pteropus alecto</name>
    <name type="common">Black flying fox</name>
    <dbReference type="NCBI Taxonomy" id="9402"/>
    <lineage>
        <taxon>Eukaryota</taxon>
        <taxon>Metazoa</taxon>
        <taxon>Chordata</taxon>
        <taxon>Craniata</taxon>
        <taxon>Vertebrata</taxon>
        <taxon>Euteleostomi</taxon>
        <taxon>Mammalia</taxon>
        <taxon>Eutheria</taxon>
        <taxon>Laurasiatheria</taxon>
        <taxon>Chiroptera</taxon>
        <taxon>Yinpterochiroptera</taxon>
        <taxon>Pteropodoidea</taxon>
        <taxon>Pteropodidae</taxon>
        <taxon>Pteropodinae</taxon>
        <taxon>Pteropus</taxon>
    </lineage>
</organism>
<dbReference type="InterPro" id="IPR001909">
    <property type="entry name" value="KRAB"/>
</dbReference>
<evidence type="ECO:0000259" key="12">
    <source>
        <dbReference type="PROSITE" id="PS50805"/>
    </source>
</evidence>
<keyword evidence="3" id="KW-0479">Metal-binding</keyword>
<dbReference type="SUPFAM" id="SSF109640">
    <property type="entry name" value="KRAB domain (Kruppel-associated box)"/>
    <property type="match status" value="1"/>
</dbReference>
<dbReference type="EMBL" id="KB030265">
    <property type="protein sequence ID" value="ELK19355.1"/>
    <property type="molecule type" value="Genomic_DNA"/>
</dbReference>
<evidence type="ECO:0000259" key="11">
    <source>
        <dbReference type="PROSITE" id="PS50157"/>
    </source>
</evidence>
<feature type="domain" description="C2H2-type" evidence="11">
    <location>
        <begin position="448"/>
        <end position="475"/>
    </location>
</feature>
<dbReference type="InParanoid" id="L5L7F9"/>
<dbReference type="SMART" id="SM00355">
    <property type="entry name" value="ZnF_C2H2"/>
    <property type="match status" value="7"/>
</dbReference>
<accession>L5L7F9</accession>
<protein>
    <submittedName>
        <fullName evidence="13">Zinc finger protein 554</fullName>
    </submittedName>
</protein>
<evidence type="ECO:0000256" key="3">
    <source>
        <dbReference type="ARBA" id="ARBA00022723"/>
    </source>
</evidence>
<keyword evidence="14" id="KW-1185">Reference proteome</keyword>
<dbReference type="STRING" id="9402.L5L7F9"/>
<dbReference type="InterPro" id="IPR036051">
    <property type="entry name" value="KRAB_dom_sf"/>
</dbReference>
<dbReference type="Proteomes" id="UP000010552">
    <property type="component" value="Unassembled WGS sequence"/>
</dbReference>
<evidence type="ECO:0000256" key="2">
    <source>
        <dbReference type="ARBA" id="ARBA00006991"/>
    </source>
</evidence>
<keyword evidence="4" id="KW-0677">Repeat</keyword>
<evidence type="ECO:0000256" key="7">
    <source>
        <dbReference type="ARBA" id="ARBA00023125"/>
    </source>
</evidence>
<feature type="domain" description="KRAB" evidence="12">
    <location>
        <begin position="86"/>
        <end position="189"/>
    </location>
</feature>
<dbReference type="Gene3D" id="3.30.160.60">
    <property type="entry name" value="Classic Zinc Finger"/>
    <property type="match status" value="7"/>
</dbReference>
<dbReference type="FunFam" id="3.30.160.60:FF:001498">
    <property type="entry name" value="Zinc finger protein 404"/>
    <property type="match status" value="1"/>
</dbReference>
<dbReference type="PROSITE" id="PS00028">
    <property type="entry name" value="ZINC_FINGER_C2H2_1"/>
    <property type="match status" value="7"/>
</dbReference>
<dbReference type="FunFam" id="3.30.160.60:FF:000016">
    <property type="entry name" value="zinc finger protein 37 homolog"/>
    <property type="match status" value="2"/>
</dbReference>
<feature type="region of interest" description="Disordered" evidence="10">
    <location>
        <begin position="123"/>
        <end position="150"/>
    </location>
</feature>
<dbReference type="PANTHER" id="PTHR23235:SF178">
    <property type="entry name" value="C2H2-TYPE DOMAIN-CONTAINING PROTEIN-RELATED"/>
    <property type="match status" value="1"/>
</dbReference>
<dbReference type="GO" id="GO:0005634">
    <property type="term" value="C:nucleus"/>
    <property type="evidence" value="ECO:0007669"/>
    <property type="project" value="UniProtKB-SubCell"/>
</dbReference>
<dbReference type="FunFam" id="3.30.160.60:FF:002343">
    <property type="entry name" value="Zinc finger protein 33A"/>
    <property type="match status" value="1"/>
</dbReference>
<evidence type="ECO:0000256" key="1">
    <source>
        <dbReference type="ARBA" id="ARBA00004123"/>
    </source>
</evidence>
<evidence type="ECO:0000256" key="4">
    <source>
        <dbReference type="ARBA" id="ARBA00022737"/>
    </source>
</evidence>
<evidence type="ECO:0000256" key="8">
    <source>
        <dbReference type="ARBA" id="ARBA00023242"/>
    </source>
</evidence>
<keyword evidence="8" id="KW-0539">Nucleus</keyword>
<dbReference type="PROSITE" id="PS50157">
    <property type="entry name" value="ZINC_FINGER_C2H2_2"/>
    <property type="match status" value="7"/>
</dbReference>
<feature type="domain" description="C2H2-type" evidence="11">
    <location>
        <begin position="420"/>
        <end position="447"/>
    </location>
</feature>
<proteinExistence type="inferred from homology"/>